<evidence type="ECO:0000256" key="3">
    <source>
        <dbReference type="ARBA" id="ARBA00022737"/>
    </source>
</evidence>
<dbReference type="GO" id="GO:0000785">
    <property type="term" value="C:chromatin"/>
    <property type="evidence" value="ECO:0007669"/>
    <property type="project" value="TreeGrafter"/>
</dbReference>
<keyword evidence="4" id="KW-0863">Zinc-finger</keyword>
<sequence length="458" mass="51574">FLLSYTDPAVDSTAEVFAATGSQPQTVIEHPQQFAPICDSIYGGDLDGIFSNIFPDLPIKISITEYSTLQSRIDELLFELHNQYQRSFGTIDLTMAEFPTTLLRSIFTPHNVTSYVAIFFRYAHPHFPIIHQPTFGIERVSLPLLLAIFLGGSAHAAPQDIALSALQLSNLGEEYVFEALRKTVINGNKGDAEGIESIHAALLICAVQAISNTAVVILTRVRVNRYPVIVNAVRSMGLIGAVRTSRIITMEWKLFIAEELRIRLVTWLFLSDCMNTLFFKSPPQISVSEMYGDLPCADLLFEAPTAAEFTRLAGSIASSTSKRPSLKSWISSLMEETWSGPEDTSLIWLESYHLMMSIFAFHSIIFTSRTNLLATSSYQTLIRATNRWREVWEKIQSRQTREQLPSFGFTKYALELWWLAQKILELAQSNDLSSKYMNGSPTNSLQELHEFIRLHGEI</sequence>
<evidence type="ECO:0000313" key="8">
    <source>
        <dbReference type="EMBL" id="KAH7111326.1"/>
    </source>
</evidence>
<accession>A0A9P9D2P0</accession>
<reference evidence="8" key="1">
    <citation type="journal article" date="2021" name="Nat. Commun.">
        <title>Genetic determinants of endophytism in the Arabidopsis root mycobiome.</title>
        <authorList>
            <person name="Mesny F."/>
            <person name="Miyauchi S."/>
            <person name="Thiergart T."/>
            <person name="Pickel B."/>
            <person name="Atanasova L."/>
            <person name="Karlsson M."/>
            <person name="Huettel B."/>
            <person name="Barry K.W."/>
            <person name="Haridas S."/>
            <person name="Chen C."/>
            <person name="Bauer D."/>
            <person name="Andreopoulos W."/>
            <person name="Pangilinan J."/>
            <person name="LaButti K."/>
            <person name="Riley R."/>
            <person name="Lipzen A."/>
            <person name="Clum A."/>
            <person name="Drula E."/>
            <person name="Henrissat B."/>
            <person name="Kohler A."/>
            <person name="Grigoriev I.V."/>
            <person name="Martin F.M."/>
            <person name="Hacquard S."/>
        </authorList>
    </citation>
    <scope>NUCLEOTIDE SEQUENCE</scope>
    <source>
        <strain evidence="8">MPI-CAGE-CH-0243</strain>
    </source>
</reference>
<dbReference type="CDD" id="cd12148">
    <property type="entry name" value="fungal_TF_MHR"/>
    <property type="match status" value="1"/>
</dbReference>
<keyword evidence="9" id="KW-1185">Reference proteome</keyword>
<dbReference type="OrthoDB" id="3945418at2759"/>
<dbReference type="PANTHER" id="PTHR40626:SF1">
    <property type="entry name" value="TRANSCRIPTION FACTOR WITH C2H2 AND ZN(2)-CYS(6) DNA BINDING DOMAIN (EUROFUNG)"/>
    <property type="match status" value="1"/>
</dbReference>
<dbReference type="GO" id="GO:0008270">
    <property type="term" value="F:zinc ion binding"/>
    <property type="evidence" value="ECO:0007669"/>
    <property type="project" value="UniProtKB-KW"/>
</dbReference>
<comment type="subcellular location">
    <subcellularLocation>
        <location evidence="1">Nucleus</location>
    </subcellularLocation>
</comment>
<gene>
    <name evidence="8" type="ORF">B0J11DRAFT_447653</name>
</gene>
<evidence type="ECO:0000313" key="9">
    <source>
        <dbReference type="Proteomes" id="UP000700596"/>
    </source>
</evidence>
<evidence type="ECO:0000256" key="4">
    <source>
        <dbReference type="ARBA" id="ARBA00022771"/>
    </source>
</evidence>
<dbReference type="GO" id="GO:0000978">
    <property type="term" value="F:RNA polymerase II cis-regulatory region sequence-specific DNA binding"/>
    <property type="evidence" value="ECO:0007669"/>
    <property type="project" value="InterPro"/>
</dbReference>
<evidence type="ECO:0000256" key="2">
    <source>
        <dbReference type="ARBA" id="ARBA00022723"/>
    </source>
</evidence>
<feature type="non-terminal residue" evidence="8">
    <location>
        <position position="1"/>
    </location>
</feature>
<dbReference type="GO" id="GO:0006351">
    <property type="term" value="P:DNA-templated transcription"/>
    <property type="evidence" value="ECO:0007669"/>
    <property type="project" value="InterPro"/>
</dbReference>
<keyword evidence="3" id="KW-0677">Repeat</keyword>
<evidence type="ECO:0000256" key="1">
    <source>
        <dbReference type="ARBA" id="ARBA00004123"/>
    </source>
</evidence>
<dbReference type="GO" id="GO:0005634">
    <property type="term" value="C:nucleus"/>
    <property type="evidence" value="ECO:0007669"/>
    <property type="project" value="UniProtKB-SubCell"/>
</dbReference>
<keyword evidence="2" id="KW-0479">Metal-binding</keyword>
<name>A0A9P9D2P0_9PLEO</name>
<protein>
    <recommendedName>
        <fullName evidence="7">Xylanolytic transcriptional activator regulatory domain-containing protein</fullName>
    </recommendedName>
</protein>
<keyword evidence="5" id="KW-0862">Zinc</keyword>
<dbReference type="EMBL" id="JAGMWT010000024">
    <property type="protein sequence ID" value="KAH7111326.1"/>
    <property type="molecule type" value="Genomic_DNA"/>
</dbReference>
<dbReference type="Pfam" id="PF04082">
    <property type="entry name" value="Fungal_trans"/>
    <property type="match status" value="1"/>
</dbReference>
<feature type="domain" description="Xylanolytic transcriptional activator regulatory" evidence="7">
    <location>
        <begin position="118"/>
        <end position="388"/>
    </location>
</feature>
<comment type="caution">
    <text evidence="8">The sequence shown here is derived from an EMBL/GenBank/DDBJ whole genome shotgun (WGS) entry which is preliminary data.</text>
</comment>
<dbReference type="PANTHER" id="PTHR40626">
    <property type="entry name" value="MIP31509P"/>
    <property type="match status" value="1"/>
</dbReference>
<evidence type="ECO:0000256" key="5">
    <source>
        <dbReference type="ARBA" id="ARBA00022833"/>
    </source>
</evidence>
<dbReference type="Proteomes" id="UP000700596">
    <property type="component" value="Unassembled WGS sequence"/>
</dbReference>
<evidence type="ECO:0000259" key="7">
    <source>
        <dbReference type="Pfam" id="PF04082"/>
    </source>
</evidence>
<proteinExistence type="predicted"/>
<dbReference type="AlphaFoldDB" id="A0A9P9D2P0"/>
<evidence type="ECO:0000256" key="6">
    <source>
        <dbReference type="ARBA" id="ARBA00023242"/>
    </source>
</evidence>
<dbReference type="InterPro" id="IPR051059">
    <property type="entry name" value="VerF-like"/>
</dbReference>
<dbReference type="GO" id="GO:0000981">
    <property type="term" value="F:DNA-binding transcription factor activity, RNA polymerase II-specific"/>
    <property type="evidence" value="ECO:0007669"/>
    <property type="project" value="InterPro"/>
</dbReference>
<dbReference type="InterPro" id="IPR007219">
    <property type="entry name" value="XnlR_reg_dom"/>
</dbReference>
<organism evidence="8 9">
    <name type="scientific">Dendryphion nanum</name>
    <dbReference type="NCBI Taxonomy" id="256645"/>
    <lineage>
        <taxon>Eukaryota</taxon>
        <taxon>Fungi</taxon>
        <taxon>Dikarya</taxon>
        <taxon>Ascomycota</taxon>
        <taxon>Pezizomycotina</taxon>
        <taxon>Dothideomycetes</taxon>
        <taxon>Pleosporomycetidae</taxon>
        <taxon>Pleosporales</taxon>
        <taxon>Torulaceae</taxon>
        <taxon>Dendryphion</taxon>
    </lineage>
</organism>
<keyword evidence="6" id="KW-0539">Nucleus</keyword>